<evidence type="ECO:0000313" key="3">
    <source>
        <dbReference type="Proteomes" id="UP000256373"/>
    </source>
</evidence>
<dbReference type="InterPro" id="IPR003615">
    <property type="entry name" value="HNH_nuc"/>
</dbReference>
<sequence length="285" mass="32953">MISVKKDFEISPALLVASDRNNLILDSINTKNKHAFASKVYRDTTLQELELLYQSKCAYCETDTAAGAPMQVEHYRPKAKVTEDSSHLGYYWLAYEWSNLILSCSKCNNKKRNRFPILNTRLTEPQLDIDGLPTDEYRLANSLILNSEGTFLLHPEIDIVEDHFLYNEKAEIVGRTPQALETIKICGLNRKELVFKRLSILNEFRDDIKTILTDVLEQKVTTEQCRYAIKLVFQKLAGLQSPVKQYSRFGYFLFYKFDLFIANSLEPKQKNAVKLLFEQFLKGTL</sequence>
<comment type="caution">
    <text evidence="2">The sequence shown here is derived from an EMBL/GenBank/DDBJ whole genome shotgun (WGS) entry which is preliminary data.</text>
</comment>
<evidence type="ECO:0000313" key="2">
    <source>
        <dbReference type="EMBL" id="REA63749.1"/>
    </source>
</evidence>
<dbReference type="GO" id="GO:0008270">
    <property type="term" value="F:zinc ion binding"/>
    <property type="evidence" value="ECO:0007669"/>
    <property type="project" value="InterPro"/>
</dbReference>
<dbReference type="Pfam" id="PF01844">
    <property type="entry name" value="HNH"/>
    <property type="match status" value="1"/>
</dbReference>
<dbReference type="OrthoDB" id="5918473at2"/>
<organism evidence="2 3">
    <name type="scientific">Dyadobacter luteus</name>
    <dbReference type="NCBI Taxonomy" id="2259619"/>
    <lineage>
        <taxon>Bacteria</taxon>
        <taxon>Pseudomonadati</taxon>
        <taxon>Bacteroidota</taxon>
        <taxon>Cytophagia</taxon>
        <taxon>Cytophagales</taxon>
        <taxon>Spirosomataceae</taxon>
        <taxon>Dyadobacter</taxon>
    </lineage>
</organism>
<gene>
    <name evidence="2" type="ORF">DSL64_04790</name>
</gene>
<dbReference type="GO" id="GO:0003676">
    <property type="term" value="F:nucleic acid binding"/>
    <property type="evidence" value="ECO:0007669"/>
    <property type="project" value="InterPro"/>
</dbReference>
<evidence type="ECO:0000259" key="1">
    <source>
        <dbReference type="Pfam" id="PF01844"/>
    </source>
</evidence>
<dbReference type="Gene3D" id="1.10.30.50">
    <property type="match status" value="1"/>
</dbReference>
<dbReference type="EMBL" id="QNUL01000002">
    <property type="protein sequence ID" value="REA63749.1"/>
    <property type="molecule type" value="Genomic_DNA"/>
</dbReference>
<dbReference type="GO" id="GO:0004519">
    <property type="term" value="F:endonuclease activity"/>
    <property type="evidence" value="ECO:0007669"/>
    <property type="project" value="InterPro"/>
</dbReference>
<protein>
    <recommendedName>
        <fullName evidence="1">HNH domain-containing protein</fullName>
    </recommendedName>
</protein>
<proteinExistence type="predicted"/>
<dbReference type="CDD" id="cd00085">
    <property type="entry name" value="HNHc"/>
    <property type="match status" value="1"/>
</dbReference>
<dbReference type="InterPro" id="IPR002711">
    <property type="entry name" value="HNH"/>
</dbReference>
<accession>A0A3D8YH69</accession>
<dbReference type="RefSeq" id="WP_115829500.1">
    <property type="nucleotide sequence ID" value="NZ_QNUL01000002.1"/>
</dbReference>
<reference evidence="2 3" key="1">
    <citation type="submission" date="2018-07" db="EMBL/GenBank/DDBJ databases">
        <title>Dyadobacter roseus sp. nov., isolated from rose rhizosphere soil.</title>
        <authorList>
            <person name="Chen L."/>
        </authorList>
    </citation>
    <scope>NUCLEOTIDE SEQUENCE [LARGE SCALE GENOMIC DNA]</scope>
    <source>
        <strain evidence="2 3">RS19</strain>
    </source>
</reference>
<name>A0A3D8YH69_9BACT</name>
<keyword evidence="3" id="KW-1185">Reference proteome</keyword>
<feature type="domain" description="HNH" evidence="1">
    <location>
        <begin position="57"/>
        <end position="114"/>
    </location>
</feature>
<dbReference type="AlphaFoldDB" id="A0A3D8YH69"/>
<dbReference type="Proteomes" id="UP000256373">
    <property type="component" value="Unassembled WGS sequence"/>
</dbReference>